<name>A0A0S3R4T3_PHAAN</name>
<keyword evidence="3" id="KW-1185">Reference proteome</keyword>
<dbReference type="Proteomes" id="UP000291084">
    <property type="component" value="Chromosome 1"/>
</dbReference>
<evidence type="ECO:0000256" key="1">
    <source>
        <dbReference type="SAM" id="MobiDB-lite"/>
    </source>
</evidence>
<proteinExistence type="predicted"/>
<dbReference type="EMBL" id="AP015034">
    <property type="protein sequence ID" value="BAT75574.1"/>
    <property type="molecule type" value="Genomic_DNA"/>
</dbReference>
<feature type="compositionally biased region" description="Polar residues" evidence="1">
    <location>
        <begin position="168"/>
        <end position="178"/>
    </location>
</feature>
<accession>A0A0S3R4T3</accession>
<sequence>MRITRQRATHPNHSHNAQTRYANVQIESNLSGHSHSAPIRCVNALGREQLAIATHYAKLFAQQVVGDTGSLWFQKAKIGLEACSPPLLQYFSPASPWVKPCCPLPPPSPSPNNALFPPPLAAEVPHTFTMPETPVMLDDPPSFIMLTTPAESLPPPKLSEDPPDVSLQPPNNKLITAF</sequence>
<gene>
    <name evidence="2" type="primary">Vigan.01G345200</name>
    <name evidence="2" type="ORF">VIGAN_01345200</name>
</gene>
<protein>
    <submittedName>
        <fullName evidence="2">Uncharacterized protein</fullName>
    </submittedName>
</protein>
<feature type="region of interest" description="Disordered" evidence="1">
    <location>
        <begin position="148"/>
        <end position="178"/>
    </location>
</feature>
<reference evidence="2 3" key="1">
    <citation type="journal article" date="2015" name="Sci. Rep.">
        <title>The power of single molecule real-time sequencing technology in the de novo assembly of a eukaryotic genome.</title>
        <authorList>
            <person name="Sakai H."/>
            <person name="Naito K."/>
            <person name="Ogiso-Tanaka E."/>
            <person name="Takahashi Y."/>
            <person name="Iseki K."/>
            <person name="Muto C."/>
            <person name="Satou K."/>
            <person name="Teruya K."/>
            <person name="Shiroma A."/>
            <person name="Shimoji M."/>
            <person name="Hirano T."/>
            <person name="Itoh T."/>
            <person name="Kaga A."/>
            <person name="Tomooka N."/>
        </authorList>
    </citation>
    <scope>NUCLEOTIDE SEQUENCE [LARGE SCALE GENOMIC DNA]</scope>
    <source>
        <strain evidence="3">cv. Shumari</strain>
    </source>
</reference>
<dbReference type="AlphaFoldDB" id="A0A0S3R4T3"/>
<organism evidence="2 3">
    <name type="scientific">Vigna angularis var. angularis</name>
    <dbReference type="NCBI Taxonomy" id="157739"/>
    <lineage>
        <taxon>Eukaryota</taxon>
        <taxon>Viridiplantae</taxon>
        <taxon>Streptophyta</taxon>
        <taxon>Embryophyta</taxon>
        <taxon>Tracheophyta</taxon>
        <taxon>Spermatophyta</taxon>
        <taxon>Magnoliopsida</taxon>
        <taxon>eudicotyledons</taxon>
        <taxon>Gunneridae</taxon>
        <taxon>Pentapetalae</taxon>
        <taxon>rosids</taxon>
        <taxon>fabids</taxon>
        <taxon>Fabales</taxon>
        <taxon>Fabaceae</taxon>
        <taxon>Papilionoideae</taxon>
        <taxon>50 kb inversion clade</taxon>
        <taxon>NPAAA clade</taxon>
        <taxon>indigoferoid/millettioid clade</taxon>
        <taxon>Phaseoleae</taxon>
        <taxon>Vigna</taxon>
    </lineage>
</organism>
<evidence type="ECO:0000313" key="2">
    <source>
        <dbReference type="EMBL" id="BAT75574.1"/>
    </source>
</evidence>
<evidence type="ECO:0000313" key="3">
    <source>
        <dbReference type="Proteomes" id="UP000291084"/>
    </source>
</evidence>